<dbReference type="InterPro" id="IPR005122">
    <property type="entry name" value="Uracil-DNA_glycosylase-like"/>
</dbReference>
<keyword evidence="4" id="KW-0234">DNA repair</keyword>
<keyword evidence="3 6" id="KW-0378">Hydrolase</keyword>
<evidence type="ECO:0000256" key="2">
    <source>
        <dbReference type="ARBA" id="ARBA00022763"/>
    </source>
</evidence>
<organism evidence="6 7">
    <name type="scientific">Candidatus Lokiarchaeum ossiferum</name>
    <dbReference type="NCBI Taxonomy" id="2951803"/>
    <lineage>
        <taxon>Archaea</taxon>
        <taxon>Promethearchaeati</taxon>
        <taxon>Promethearchaeota</taxon>
        <taxon>Promethearchaeia</taxon>
        <taxon>Promethearchaeales</taxon>
        <taxon>Promethearchaeaceae</taxon>
        <taxon>Candidatus Lokiarchaeum</taxon>
    </lineage>
</organism>
<keyword evidence="7" id="KW-1185">Reference proteome</keyword>
<dbReference type="NCBIfam" id="NF003592">
    <property type="entry name" value="PRK05254.1-5"/>
    <property type="match status" value="1"/>
</dbReference>
<keyword evidence="2" id="KW-0227">DNA damage</keyword>
<protein>
    <submittedName>
        <fullName evidence="6">Uracil-DNA glycosylase</fullName>
        <ecNumber evidence="6">3.2.2.27</ecNumber>
    </submittedName>
</protein>
<dbReference type="InterPro" id="IPR002043">
    <property type="entry name" value="UDG_fam1"/>
</dbReference>
<evidence type="ECO:0000256" key="1">
    <source>
        <dbReference type="ARBA" id="ARBA00008184"/>
    </source>
</evidence>
<keyword evidence="6" id="KW-0326">Glycosidase</keyword>
<dbReference type="InterPro" id="IPR036895">
    <property type="entry name" value="Uracil-DNA_glycosylase-like_sf"/>
</dbReference>
<dbReference type="CDD" id="cd10027">
    <property type="entry name" value="UDG-F1-like"/>
    <property type="match status" value="1"/>
</dbReference>
<accession>A0ABY6HTI9</accession>
<dbReference type="NCBIfam" id="NF003588">
    <property type="entry name" value="PRK05254.1-1"/>
    <property type="match status" value="1"/>
</dbReference>
<dbReference type="NCBIfam" id="NF003591">
    <property type="entry name" value="PRK05254.1-4"/>
    <property type="match status" value="1"/>
</dbReference>
<dbReference type="EMBL" id="CP104013">
    <property type="protein sequence ID" value="UYP46668.1"/>
    <property type="molecule type" value="Genomic_DNA"/>
</dbReference>
<dbReference type="HAMAP" id="MF_00148">
    <property type="entry name" value="UDG"/>
    <property type="match status" value="1"/>
</dbReference>
<evidence type="ECO:0000256" key="3">
    <source>
        <dbReference type="ARBA" id="ARBA00022801"/>
    </source>
</evidence>
<dbReference type="NCBIfam" id="TIGR00628">
    <property type="entry name" value="ung"/>
    <property type="match status" value="1"/>
</dbReference>
<sequence length="217" mass="24706">MNDWLEALPFFKTEQYSQLDQFVRSERSQGKSILPAEEDVFNALKFTPLEQVKVVILGQDPYPNKRHAHGLSFSIPETTPDIPKSLKNIFKELESDVGVKKTTGSLIGWAKQGVMLLNTVLTVEEGLSNSHKSKGWEKLTKEIITTISSQRDHVVFILWGGKAQKMKKWIATEKHLILESPHPSPLSSYRGFFGSHPFSQVNEYLSKNKRKPIDWSL</sequence>
<feature type="domain" description="Uracil-DNA glycosylase-like" evidence="5">
    <location>
        <begin position="45"/>
        <end position="205"/>
    </location>
</feature>
<gene>
    <name evidence="6" type="ORF">NEF87_002953</name>
</gene>
<dbReference type="SMART" id="SM00987">
    <property type="entry name" value="UreE_C"/>
    <property type="match status" value="1"/>
</dbReference>
<dbReference type="PANTHER" id="PTHR11264">
    <property type="entry name" value="URACIL-DNA GLYCOSYLASE"/>
    <property type="match status" value="1"/>
</dbReference>
<dbReference type="NCBIfam" id="NF003589">
    <property type="entry name" value="PRK05254.1-2"/>
    <property type="match status" value="1"/>
</dbReference>
<dbReference type="Pfam" id="PF03167">
    <property type="entry name" value="UDG"/>
    <property type="match status" value="1"/>
</dbReference>
<dbReference type="Gene3D" id="3.40.470.10">
    <property type="entry name" value="Uracil-DNA glycosylase-like domain"/>
    <property type="match status" value="1"/>
</dbReference>
<evidence type="ECO:0000259" key="5">
    <source>
        <dbReference type="SMART" id="SM00986"/>
    </source>
</evidence>
<comment type="similarity">
    <text evidence="1">Belongs to the uracil-DNA glycosylase (UDG) superfamily. UNG family.</text>
</comment>
<dbReference type="GO" id="GO:0004844">
    <property type="term" value="F:uracil DNA N-glycosylase activity"/>
    <property type="evidence" value="ECO:0007669"/>
    <property type="project" value="UniProtKB-EC"/>
</dbReference>
<dbReference type="PANTHER" id="PTHR11264:SF0">
    <property type="entry name" value="URACIL-DNA GLYCOSYLASE"/>
    <property type="match status" value="1"/>
</dbReference>
<dbReference type="SMART" id="SM00986">
    <property type="entry name" value="UDG"/>
    <property type="match status" value="1"/>
</dbReference>
<evidence type="ECO:0000313" key="6">
    <source>
        <dbReference type="EMBL" id="UYP46668.1"/>
    </source>
</evidence>
<name>A0ABY6HTI9_9ARCH</name>
<dbReference type="EC" id="3.2.2.27" evidence="6"/>
<dbReference type="PROSITE" id="PS00130">
    <property type="entry name" value="U_DNA_GLYCOSYLASE"/>
    <property type="match status" value="1"/>
</dbReference>
<dbReference type="Proteomes" id="UP001208689">
    <property type="component" value="Chromosome"/>
</dbReference>
<evidence type="ECO:0000256" key="4">
    <source>
        <dbReference type="ARBA" id="ARBA00023204"/>
    </source>
</evidence>
<reference evidence="6" key="1">
    <citation type="submission" date="2022-09" db="EMBL/GenBank/DDBJ databases">
        <title>Actin cytoskeleton and complex cell architecture in an #Asgard archaeon.</title>
        <authorList>
            <person name="Ponce Toledo R.I."/>
            <person name="Schleper C."/>
            <person name="Rodrigues Oliveira T."/>
            <person name="Wollweber F."/>
            <person name="Xu J."/>
            <person name="Rittmann S."/>
            <person name="Klingl A."/>
            <person name="Pilhofer M."/>
        </authorList>
    </citation>
    <scope>NUCLEOTIDE SEQUENCE</scope>
    <source>
        <strain evidence="6">B-35</strain>
    </source>
</reference>
<evidence type="ECO:0000313" key="7">
    <source>
        <dbReference type="Proteomes" id="UP001208689"/>
    </source>
</evidence>
<dbReference type="InterPro" id="IPR018085">
    <property type="entry name" value="Ura-DNA_Glyclase_AS"/>
</dbReference>
<dbReference type="SUPFAM" id="SSF52141">
    <property type="entry name" value="Uracil-DNA glycosylase-like"/>
    <property type="match status" value="1"/>
</dbReference>
<proteinExistence type="inferred from homology"/>